<keyword evidence="4" id="KW-1185">Reference proteome</keyword>
<dbReference type="OrthoDB" id="1431064at2"/>
<dbReference type="Pfam" id="PF00583">
    <property type="entry name" value="Acetyltransf_1"/>
    <property type="match status" value="1"/>
</dbReference>
<organism evidence="3 4">
    <name type="scientific">Pustulibacterium marinum</name>
    <dbReference type="NCBI Taxonomy" id="1224947"/>
    <lineage>
        <taxon>Bacteria</taxon>
        <taxon>Pseudomonadati</taxon>
        <taxon>Bacteroidota</taxon>
        <taxon>Flavobacteriia</taxon>
        <taxon>Flavobacteriales</taxon>
        <taxon>Flavobacteriaceae</taxon>
        <taxon>Pustulibacterium</taxon>
    </lineage>
</organism>
<evidence type="ECO:0000313" key="4">
    <source>
        <dbReference type="Proteomes" id="UP000199138"/>
    </source>
</evidence>
<reference evidence="3 4" key="1">
    <citation type="submission" date="2016-10" db="EMBL/GenBank/DDBJ databases">
        <authorList>
            <person name="de Groot N.N."/>
        </authorList>
    </citation>
    <scope>NUCLEOTIDE SEQUENCE [LARGE SCALE GENOMIC DNA]</scope>
    <source>
        <strain evidence="3 4">CGMCC 1.12333</strain>
    </source>
</reference>
<dbReference type="Proteomes" id="UP000199138">
    <property type="component" value="Unassembled WGS sequence"/>
</dbReference>
<evidence type="ECO:0000256" key="1">
    <source>
        <dbReference type="ARBA" id="ARBA00022679"/>
    </source>
</evidence>
<sequence length="154" mass="17776">MESPVSIVAFTTEERDAIRKLNYEWLERYFKLEPGDVKSLNNPETEILAKGGYIFYAKYEGNIVGCVALMKKTDRVFELSKMAVTETIQGLGIGKLLLEYCLDFAANHHFLKLIIYSNTKLKSAIHLYQKYGFEEIPLESGLYERADIKLEKYM</sequence>
<dbReference type="InterPro" id="IPR016181">
    <property type="entry name" value="Acyl_CoA_acyltransferase"/>
</dbReference>
<dbReference type="SUPFAM" id="SSF55729">
    <property type="entry name" value="Acyl-CoA N-acyltransferases (Nat)"/>
    <property type="match status" value="1"/>
</dbReference>
<dbReference type="Gene3D" id="3.40.630.30">
    <property type="match status" value="1"/>
</dbReference>
<dbReference type="InterPro" id="IPR000182">
    <property type="entry name" value="GNAT_dom"/>
</dbReference>
<dbReference type="CDD" id="cd04301">
    <property type="entry name" value="NAT_SF"/>
    <property type="match status" value="1"/>
</dbReference>
<evidence type="ECO:0000259" key="2">
    <source>
        <dbReference type="PROSITE" id="PS51186"/>
    </source>
</evidence>
<dbReference type="RefSeq" id="WP_093025527.1">
    <property type="nucleotide sequence ID" value="NZ_FPBK01000010.1"/>
</dbReference>
<dbReference type="PANTHER" id="PTHR13947">
    <property type="entry name" value="GNAT FAMILY N-ACETYLTRANSFERASE"/>
    <property type="match status" value="1"/>
</dbReference>
<dbReference type="AlphaFoldDB" id="A0A1I7HLP2"/>
<evidence type="ECO:0000313" key="3">
    <source>
        <dbReference type="EMBL" id="SFU61582.1"/>
    </source>
</evidence>
<gene>
    <name evidence="3" type="ORF">SAMN05216480_11014</name>
</gene>
<dbReference type="PANTHER" id="PTHR13947:SF37">
    <property type="entry name" value="LD18367P"/>
    <property type="match status" value="1"/>
</dbReference>
<feature type="domain" description="N-acetyltransferase" evidence="2">
    <location>
        <begin position="5"/>
        <end position="154"/>
    </location>
</feature>
<proteinExistence type="predicted"/>
<dbReference type="PROSITE" id="PS51186">
    <property type="entry name" value="GNAT"/>
    <property type="match status" value="1"/>
</dbReference>
<dbReference type="GO" id="GO:0008080">
    <property type="term" value="F:N-acetyltransferase activity"/>
    <property type="evidence" value="ECO:0007669"/>
    <property type="project" value="InterPro"/>
</dbReference>
<dbReference type="InterPro" id="IPR050769">
    <property type="entry name" value="NAT_camello-type"/>
</dbReference>
<protein>
    <submittedName>
        <fullName evidence="3">Acetyltransferase (GNAT) family protein</fullName>
    </submittedName>
</protein>
<name>A0A1I7HLP2_9FLAO</name>
<dbReference type="STRING" id="1224947.SAMN05216480_11014"/>
<dbReference type="EMBL" id="FPBK01000010">
    <property type="protein sequence ID" value="SFU61582.1"/>
    <property type="molecule type" value="Genomic_DNA"/>
</dbReference>
<keyword evidence="1 3" id="KW-0808">Transferase</keyword>
<accession>A0A1I7HLP2</accession>